<keyword evidence="3" id="KW-1185">Reference proteome</keyword>
<evidence type="ECO:0000313" key="3">
    <source>
        <dbReference type="Proteomes" id="UP000812440"/>
    </source>
</evidence>
<keyword evidence="1" id="KW-1133">Transmembrane helix</keyword>
<dbReference type="EMBL" id="JAACNH010000003">
    <property type="protein sequence ID" value="KAG8448210.1"/>
    <property type="molecule type" value="Genomic_DNA"/>
</dbReference>
<sequence>MCLTLSAAKSHGRHDETALIVPLFCNFGPIRRVSKKSSYLQIDSLLNILTAWVQKSLSFKDYSFISFLFLMSLSGLLHHFPAL</sequence>
<comment type="caution">
    <text evidence="2">The sequence shown here is derived from an EMBL/GenBank/DDBJ whole genome shotgun (WGS) entry which is preliminary data.</text>
</comment>
<evidence type="ECO:0000313" key="2">
    <source>
        <dbReference type="EMBL" id="KAG8448210.1"/>
    </source>
</evidence>
<keyword evidence="1" id="KW-0812">Transmembrane</keyword>
<dbReference type="AlphaFoldDB" id="A0A8T2JXV9"/>
<reference evidence="2" key="1">
    <citation type="thesis" date="2020" institute="ProQuest LLC" country="789 East Eisenhower Parkway, Ann Arbor, MI, USA">
        <title>Comparative Genomics and Chromosome Evolution.</title>
        <authorList>
            <person name="Mudd A.B."/>
        </authorList>
    </citation>
    <scope>NUCLEOTIDE SEQUENCE</scope>
    <source>
        <strain evidence="2">Female2</strain>
        <tissue evidence="2">Blood</tissue>
    </source>
</reference>
<proteinExistence type="predicted"/>
<evidence type="ECO:0000256" key="1">
    <source>
        <dbReference type="SAM" id="Phobius"/>
    </source>
</evidence>
<dbReference type="Proteomes" id="UP000812440">
    <property type="component" value="Chromosome 8_10"/>
</dbReference>
<gene>
    <name evidence="2" type="ORF">GDO86_015343</name>
</gene>
<name>A0A8T2JXV9_9PIPI</name>
<protein>
    <submittedName>
        <fullName evidence="2">Uncharacterized protein</fullName>
    </submittedName>
</protein>
<keyword evidence="1" id="KW-0472">Membrane</keyword>
<feature type="transmembrane region" description="Helical" evidence="1">
    <location>
        <begin position="62"/>
        <end position="80"/>
    </location>
</feature>
<accession>A0A8T2JXV9</accession>
<organism evidence="2 3">
    <name type="scientific">Hymenochirus boettgeri</name>
    <name type="common">Congo dwarf clawed frog</name>
    <dbReference type="NCBI Taxonomy" id="247094"/>
    <lineage>
        <taxon>Eukaryota</taxon>
        <taxon>Metazoa</taxon>
        <taxon>Chordata</taxon>
        <taxon>Craniata</taxon>
        <taxon>Vertebrata</taxon>
        <taxon>Euteleostomi</taxon>
        <taxon>Amphibia</taxon>
        <taxon>Batrachia</taxon>
        <taxon>Anura</taxon>
        <taxon>Pipoidea</taxon>
        <taxon>Pipidae</taxon>
        <taxon>Pipinae</taxon>
        <taxon>Hymenochirus</taxon>
    </lineage>
</organism>